<dbReference type="GeneID" id="73468160"/>
<evidence type="ECO:0000256" key="5">
    <source>
        <dbReference type="ARBA" id="ARBA00023163"/>
    </source>
</evidence>
<dbReference type="Proteomes" id="UP000694255">
    <property type="component" value="Unassembled WGS sequence"/>
</dbReference>
<proteinExistence type="inferred from homology"/>
<evidence type="ECO:0000256" key="4">
    <source>
        <dbReference type="ARBA" id="ARBA00023015"/>
    </source>
</evidence>
<feature type="compositionally biased region" description="Low complexity" evidence="7">
    <location>
        <begin position="116"/>
        <end position="145"/>
    </location>
</feature>
<dbReference type="GO" id="GO:0000439">
    <property type="term" value="C:transcription factor TFIIH core complex"/>
    <property type="evidence" value="ECO:0007669"/>
    <property type="project" value="InterPro"/>
</dbReference>
<comment type="similarity">
    <text evidence="2">Belongs to the TFB1 family.</text>
</comment>
<feature type="region of interest" description="Disordered" evidence="7">
    <location>
        <begin position="662"/>
        <end position="694"/>
    </location>
</feature>
<evidence type="ECO:0000256" key="7">
    <source>
        <dbReference type="SAM" id="MobiDB-lite"/>
    </source>
</evidence>
<keyword evidence="4" id="KW-0805">Transcription regulation</keyword>
<dbReference type="RefSeq" id="XP_049265282.1">
    <property type="nucleotide sequence ID" value="XM_049405005.1"/>
</dbReference>
<dbReference type="OrthoDB" id="360521at2759"/>
<feature type="region of interest" description="Disordered" evidence="7">
    <location>
        <begin position="314"/>
        <end position="342"/>
    </location>
</feature>
<evidence type="ECO:0000313" key="9">
    <source>
        <dbReference type="EMBL" id="KAG7665050.1"/>
    </source>
</evidence>
<dbReference type="AlphaFoldDB" id="A0A8J5R3K9"/>
<reference evidence="9 10" key="1">
    <citation type="journal article" date="2021" name="DNA Res.">
        <title>Genome analysis of Candida subhashii reveals its hybrid nature and dual mitochondrial genome conformations.</title>
        <authorList>
            <person name="Mixao V."/>
            <person name="Hegedusova E."/>
            <person name="Saus E."/>
            <person name="Pryszcz L.P."/>
            <person name="Cillingova A."/>
            <person name="Nosek J."/>
            <person name="Gabaldon T."/>
        </authorList>
    </citation>
    <scope>NUCLEOTIDE SEQUENCE [LARGE SCALE GENOMIC DNA]</scope>
    <source>
        <strain evidence="9 10">CBS 10753</strain>
    </source>
</reference>
<name>A0A8J5R3K9_9ASCO</name>
<organism evidence="9 10">
    <name type="scientific">[Candida] subhashii</name>
    <dbReference type="NCBI Taxonomy" id="561895"/>
    <lineage>
        <taxon>Eukaryota</taxon>
        <taxon>Fungi</taxon>
        <taxon>Dikarya</taxon>
        <taxon>Ascomycota</taxon>
        <taxon>Saccharomycotina</taxon>
        <taxon>Pichiomycetes</taxon>
        <taxon>Debaryomycetaceae</taxon>
        <taxon>Spathaspora</taxon>
    </lineage>
</organism>
<evidence type="ECO:0000256" key="2">
    <source>
        <dbReference type="ARBA" id="ARBA00009448"/>
    </source>
</evidence>
<gene>
    <name evidence="9" type="ORF">J8A68_001359</name>
</gene>
<evidence type="ECO:0000256" key="1">
    <source>
        <dbReference type="ARBA" id="ARBA00004123"/>
    </source>
</evidence>
<dbReference type="CDD" id="cd13229">
    <property type="entry name" value="PH_TFIIH"/>
    <property type="match status" value="1"/>
</dbReference>
<evidence type="ECO:0000259" key="8">
    <source>
        <dbReference type="PROSITE" id="PS50858"/>
    </source>
</evidence>
<evidence type="ECO:0000256" key="3">
    <source>
        <dbReference type="ARBA" id="ARBA00022737"/>
    </source>
</evidence>
<keyword evidence="5" id="KW-0804">Transcription</keyword>
<feature type="region of interest" description="Disordered" evidence="7">
    <location>
        <begin position="100"/>
        <end position="147"/>
    </location>
</feature>
<keyword evidence="6" id="KW-0539">Nucleus</keyword>
<dbReference type="Pfam" id="PF03909">
    <property type="entry name" value="BSD"/>
    <property type="match status" value="1"/>
</dbReference>
<dbReference type="InterPro" id="IPR005607">
    <property type="entry name" value="BSD_dom"/>
</dbReference>
<dbReference type="GO" id="GO:0006351">
    <property type="term" value="P:DNA-templated transcription"/>
    <property type="evidence" value="ECO:0007669"/>
    <property type="project" value="InterPro"/>
</dbReference>
<feature type="compositionally biased region" description="Basic and acidic residues" evidence="7">
    <location>
        <begin position="380"/>
        <end position="394"/>
    </location>
</feature>
<keyword evidence="10" id="KW-1185">Reference proteome</keyword>
<comment type="caution">
    <text evidence="9">The sequence shown here is derived from an EMBL/GenBank/DDBJ whole genome shotgun (WGS) entry which is preliminary data.</text>
</comment>
<dbReference type="SMART" id="SM00751">
    <property type="entry name" value="BSD"/>
    <property type="match status" value="2"/>
</dbReference>
<dbReference type="PANTHER" id="PTHR12856">
    <property type="entry name" value="TRANSCRIPTION INITIATION FACTOR IIH-RELATED"/>
    <property type="match status" value="1"/>
</dbReference>
<protein>
    <submittedName>
        <fullName evidence="9">TFB1</fullName>
    </submittedName>
</protein>
<dbReference type="InterPro" id="IPR013876">
    <property type="entry name" value="TFIIH_BTF_p62_N"/>
</dbReference>
<evidence type="ECO:0000313" key="10">
    <source>
        <dbReference type="Proteomes" id="UP000694255"/>
    </source>
</evidence>
<feature type="region of interest" description="Disordered" evidence="7">
    <location>
        <begin position="375"/>
        <end position="405"/>
    </location>
</feature>
<dbReference type="EMBL" id="JAGSYN010000053">
    <property type="protein sequence ID" value="KAG7665050.1"/>
    <property type="molecule type" value="Genomic_DNA"/>
</dbReference>
<dbReference type="InterPro" id="IPR027079">
    <property type="entry name" value="Tfb1/GTF2H1"/>
</dbReference>
<comment type="subcellular location">
    <subcellularLocation>
        <location evidence="1">Nucleus</location>
    </subcellularLocation>
</comment>
<feature type="compositionally biased region" description="Basic and acidic residues" evidence="7">
    <location>
        <begin position="684"/>
        <end position="694"/>
    </location>
</feature>
<dbReference type="Pfam" id="PF08567">
    <property type="entry name" value="PH_TFIIH"/>
    <property type="match status" value="1"/>
</dbReference>
<accession>A0A8J5R3K9</accession>
<sequence length="694" mass="79426">MDFVRGACSVDKVGGVVAIREDLAPSILEWKAVEEDKSISIPLNSLKFLQSTKESSPKMMLKVIYKLSEDDEEKSFKLTFTNRPTMNSIKDSLQAIVSRSRTRVEGTATPQPELTPRPSSSAAASGAAPASSSPASRPASRASSSFTFNTSPQALSDANLLKNFELQQKLLLEDRVLRDRFTKSVIEHQLSPQVFWSSRLNQLRTFALTISQHRGPYNVLSTIKPVATSDNQVNVNVTRDTIDEIFEIYPVIKKAFNDLVPQKFSEGEFWSRFFNSKLFRRLRGDKINQTNERGDVILDKYLYIDERFIEQDIKDNESGDTSSQAGGAKKKQKNKKDTIDDEQEQIKKLVKQKQQEQQNKEATVAKVHKFLDLLGNQEDNSQKRGNRPDFTMRYEEDDIKSKKSSTGENEMIILMKNMNRLSSKMMSMSSSVNNEKDEPGADGLSSWEVKEYQEELDLHDLNEIEDLRFIKINIDPNMASSNPKNDTKTSDITDDQLQEYLSNQFNMNQVFELRDTYQSKTQEIEKTSAEISAISKQNFRTFKLINKEESKGVEPTLRNLVPKSLAQEIITHNITVVEFLSHFWKLFLHENNPTQLKKIFVSLRNCKNSLVELKKKAMNIFNEMEVVKNNEKVKDKIEKDLQHCLEPMEVSLDKAINEYVNAVRSQQQQQQHDEKEDEGTTPEINEHGKRPLPA</sequence>
<dbReference type="GO" id="GO:0006289">
    <property type="term" value="P:nucleotide-excision repair"/>
    <property type="evidence" value="ECO:0007669"/>
    <property type="project" value="InterPro"/>
</dbReference>
<evidence type="ECO:0000256" key="6">
    <source>
        <dbReference type="ARBA" id="ARBA00023242"/>
    </source>
</evidence>
<dbReference type="PROSITE" id="PS50858">
    <property type="entry name" value="BSD"/>
    <property type="match status" value="1"/>
</dbReference>
<feature type="domain" description="BSD" evidence="8">
    <location>
        <begin position="229"/>
        <end position="281"/>
    </location>
</feature>
<keyword evidence="3" id="KW-0677">Repeat</keyword>